<evidence type="ECO:0000313" key="2">
    <source>
        <dbReference type="Proteomes" id="UP000289132"/>
    </source>
</evidence>
<keyword evidence="2" id="KW-1185">Reference proteome</keyword>
<dbReference type="InterPro" id="IPR019959">
    <property type="entry name" value="T1SS-143_rpt-cont_dom"/>
</dbReference>
<sequence>GSTTAVITDAADPVITSIERVTVKESDLNGGSGQHGGTSPSGTGEVAIGQVTIAAGSDRVASLQLDVARFNALNALTSGGKAVSISADSLLGVYLGKDSAGKVIFKLTLDVSGRYTFKLIGNLDHSAQGKDLLDIQLPLQALDSDGDLSAEVIGHVSVQDDVPVAVDASQILNEGAN</sequence>
<proteinExistence type="predicted"/>
<evidence type="ECO:0000313" key="1">
    <source>
        <dbReference type="EMBL" id="RXJ87112.1"/>
    </source>
</evidence>
<feature type="non-terminal residue" evidence="1">
    <location>
        <position position="1"/>
    </location>
</feature>
<name>A0ABY0ETQ6_9BACT</name>
<evidence type="ECO:0008006" key="3">
    <source>
        <dbReference type="Google" id="ProtNLM"/>
    </source>
</evidence>
<comment type="caution">
    <text evidence="1">The sequence shown here is derived from an EMBL/GenBank/DDBJ whole genome shotgun (WGS) entry which is preliminary data.</text>
</comment>
<dbReference type="NCBIfam" id="TIGR03660">
    <property type="entry name" value="T1SS_rpt_143"/>
    <property type="match status" value="1"/>
</dbReference>
<reference evidence="1 2" key="1">
    <citation type="submission" date="2017-10" db="EMBL/GenBank/DDBJ databases">
        <title>Genomics of the genus Arcobacter.</title>
        <authorList>
            <person name="Perez-Cataluna A."/>
            <person name="Figueras M.J."/>
        </authorList>
    </citation>
    <scope>NUCLEOTIDE SEQUENCE [LARGE SCALE GENOMIC DNA]</scope>
    <source>
        <strain evidence="1 2">LMG 25534</strain>
    </source>
</reference>
<feature type="non-terminal residue" evidence="1">
    <location>
        <position position="177"/>
    </location>
</feature>
<protein>
    <recommendedName>
        <fullName evidence="3">DUF5801 domain-containing protein</fullName>
    </recommendedName>
</protein>
<gene>
    <name evidence="1" type="ORF">CRU87_10380</name>
</gene>
<dbReference type="EMBL" id="PDKD01000134">
    <property type="protein sequence ID" value="RXJ87112.1"/>
    <property type="molecule type" value="Genomic_DNA"/>
</dbReference>
<organism evidence="1 2">
    <name type="scientific">Aliarcobacter trophiarum LMG 25534</name>
    <dbReference type="NCBI Taxonomy" id="1032241"/>
    <lineage>
        <taxon>Bacteria</taxon>
        <taxon>Pseudomonadati</taxon>
        <taxon>Campylobacterota</taxon>
        <taxon>Epsilonproteobacteria</taxon>
        <taxon>Campylobacterales</taxon>
        <taxon>Arcobacteraceae</taxon>
        <taxon>Aliarcobacter</taxon>
    </lineage>
</organism>
<accession>A0ABY0ETQ6</accession>
<dbReference type="Proteomes" id="UP000289132">
    <property type="component" value="Unassembled WGS sequence"/>
</dbReference>